<dbReference type="NCBIfam" id="TIGR01140">
    <property type="entry name" value="L_thr_O3P_dcar"/>
    <property type="match status" value="1"/>
</dbReference>
<dbReference type="InterPro" id="IPR015422">
    <property type="entry name" value="PyrdxlP-dep_Trfase_small"/>
</dbReference>
<dbReference type="Gene3D" id="3.40.640.10">
    <property type="entry name" value="Type I PLP-dependent aspartate aminotransferase-like (Major domain)"/>
    <property type="match status" value="1"/>
</dbReference>
<dbReference type="Gene3D" id="3.90.1150.10">
    <property type="entry name" value="Aspartate Aminotransferase, domain 1"/>
    <property type="match status" value="1"/>
</dbReference>
<dbReference type="PANTHER" id="PTHR42885">
    <property type="entry name" value="HISTIDINOL-PHOSPHATE AMINOTRANSFERASE-RELATED"/>
    <property type="match status" value="1"/>
</dbReference>
<keyword evidence="5" id="KW-0169">Cobalamin biosynthesis</keyword>
<evidence type="ECO:0000256" key="9">
    <source>
        <dbReference type="ARBA" id="ARBA00048531"/>
    </source>
</evidence>
<dbReference type="Pfam" id="PF00155">
    <property type="entry name" value="Aminotran_1_2"/>
    <property type="match status" value="1"/>
</dbReference>
<gene>
    <name evidence="11" type="ORF">OIHEL45_04795</name>
</gene>
<evidence type="ECO:0000256" key="3">
    <source>
        <dbReference type="ARBA" id="ARBA00004953"/>
    </source>
</evidence>
<feature type="domain" description="Aminotransferase class I/classII large" evidence="10">
    <location>
        <begin position="152"/>
        <end position="323"/>
    </location>
</feature>
<dbReference type="InterPro" id="IPR004839">
    <property type="entry name" value="Aminotransferase_I/II_large"/>
</dbReference>
<evidence type="ECO:0000256" key="7">
    <source>
        <dbReference type="ARBA" id="ARBA00023239"/>
    </source>
</evidence>
<keyword evidence="12" id="KW-1185">Reference proteome</keyword>
<protein>
    <recommendedName>
        <fullName evidence="4">threonine-phosphate decarboxylase</fullName>
        <ecNumber evidence="4">4.1.1.81</ecNumber>
    </recommendedName>
    <alternativeName>
        <fullName evidence="8">L-threonine-O-3-phosphate decarboxylase</fullName>
    </alternativeName>
</protein>
<dbReference type="EC" id="4.1.1.81" evidence="4"/>
<evidence type="ECO:0000313" key="11">
    <source>
        <dbReference type="EMBL" id="EDQ06103.1"/>
    </source>
</evidence>
<evidence type="ECO:0000259" key="10">
    <source>
        <dbReference type="Pfam" id="PF00155"/>
    </source>
</evidence>
<comment type="function">
    <text evidence="2">Decarboxylates L-threonine-O-3-phosphate to yield (R)-1-amino-2-propanol O-2-phosphate, the precursor for the linkage between the nucleotide loop and the corrin ring in cobalamin.</text>
</comment>
<evidence type="ECO:0000256" key="8">
    <source>
        <dbReference type="ARBA" id="ARBA00029996"/>
    </source>
</evidence>
<comment type="cofactor">
    <cofactor evidence="1">
        <name>pyridoxal 5'-phosphate</name>
        <dbReference type="ChEBI" id="CHEBI:597326"/>
    </cofactor>
</comment>
<name>A0ABM9X998_9RHOB</name>
<dbReference type="SUPFAM" id="SSF53383">
    <property type="entry name" value="PLP-dependent transferases"/>
    <property type="match status" value="1"/>
</dbReference>
<comment type="caution">
    <text evidence="11">The sequence shown here is derived from an EMBL/GenBank/DDBJ whole genome shotgun (WGS) entry which is preliminary data.</text>
</comment>
<dbReference type="InterPro" id="IPR015421">
    <property type="entry name" value="PyrdxlP-dep_Trfase_major"/>
</dbReference>
<dbReference type="InterPro" id="IPR015424">
    <property type="entry name" value="PyrdxlP-dep_Trfase"/>
</dbReference>
<keyword evidence="7" id="KW-0456">Lyase</keyword>
<evidence type="ECO:0000256" key="5">
    <source>
        <dbReference type="ARBA" id="ARBA00022573"/>
    </source>
</evidence>
<dbReference type="Proteomes" id="UP000003257">
    <property type="component" value="Unassembled WGS sequence"/>
</dbReference>
<dbReference type="PROSITE" id="PS00105">
    <property type="entry name" value="AA_TRANSFER_CLASS_1"/>
    <property type="match status" value="1"/>
</dbReference>
<accession>A0ABM9X998</accession>
<sequence length="337" mass="36168">MRKALDRAALLRFHRSNGRGIIMQQPDQRDHGGGVDAAAARFGGQRADWIDLSTGINPQPYPIPALPADAWNALPDAAAQTALEDAARAFWQVPAGTALIAVPGASSAIARIPALAPRGTVRIPGPTYNEHAASFADSGWEVVEEGNTDAAVHVHPNNPDGRLWHATQTTAPLSIIDESFCDIIPEATLIAQATTPGTLILKSFGKFWGLAGLRLGFVIGDPALVAELRRMLGPWPVSGPALHIGAAALRDTDWADATRTRLAAEADRLDTLVTGAGAEIVGGTPLFRLYEVDDAQAWQVRLAEQHIWTRVFPYNPRWLRLGLPVPDGWARLEQALA</sequence>
<evidence type="ECO:0000256" key="2">
    <source>
        <dbReference type="ARBA" id="ARBA00003444"/>
    </source>
</evidence>
<dbReference type="InterPro" id="IPR005860">
    <property type="entry name" value="CobD"/>
</dbReference>
<dbReference type="PANTHER" id="PTHR42885:SF1">
    <property type="entry name" value="THREONINE-PHOSPHATE DECARBOXYLASE"/>
    <property type="match status" value="1"/>
</dbReference>
<evidence type="ECO:0000256" key="4">
    <source>
        <dbReference type="ARBA" id="ARBA00012285"/>
    </source>
</evidence>
<organism evidence="11 12">
    <name type="scientific">Sulfitobacter indolifex HEL-45</name>
    <dbReference type="NCBI Taxonomy" id="391624"/>
    <lineage>
        <taxon>Bacteria</taxon>
        <taxon>Pseudomonadati</taxon>
        <taxon>Pseudomonadota</taxon>
        <taxon>Alphaproteobacteria</taxon>
        <taxon>Rhodobacterales</taxon>
        <taxon>Roseobacteraceae</taxon>
        <taxon>Sulfitobacter</taxon>
    </lineage>
</organism>
<reference evidence="11 12" key="1">
    <citation type="submission" date="2007-11" db="EMBL/GenBank/DDBJ databases">
        <authorList>
            <person name="Wagner-Dobler I."/>
            <person name="Ferriera S."/>
            <person name="Johnson J."/>
            <person name="Kravitz S."/>
            <person name="Beeson K."/>
            <person name="Sutton G."/>
            <person name="Rogers Y.-H."/>
            <person name="Friedman R."/>
            <person name="Frazier M."/>
            <person name="Venter J.C."/>
        </authorList>
    </citation>
    <scope>NUCLEOTIDE SEQUENCE [LARGE SCALE GENOMIC DNA]</scope>
    <source>
        <strain evidence="11 12">HEL-45</strain>
    </source>
</reference>
<comment type="catalytic activity">
    <reaction evidence="9">
        <text>O-phospho-L-threonine + H(+) = (R)-1-aminopropan-2-yl phosphate + CO2</text>
        <dbReference type="Rhea" id="RHEA:11492"/>
        <dbReference type="ChEBI" id="CHEBI:15378"/>
        <dbReference type="ChEBI" id="CHEBI:16526"/>
        <dbReference type="ChEBI" id="CHEBI:58563"/>
        <dbReference type="ChEBI" id="CHEBI:58675"/>
        <dbReference type="EC" id="4.1.1.81"/>
    </reaction>
</comment>
<proteinExistence type="predicted"/>
<dbReference type="EMBL" id="ABID01000001">
    <property type="protein sequence ID" value="EDQ06103.1"/>
    <property type="molecule type" value="Genomic_DNA"/>
</dbReference>
<evidence type="ECO:0000256" key="1">
    <source>
        <dbReference type="ARBA" id="ARBA00001933"/>
    </source>
</evidence>
<evidence type="ECO:0000256" key="6">
    <source>
        <dbReference type="ARBA" id="ARBA00022898"/>
    </source>
</evidence>
<comment type="pathway">
    <text evidence="3">Cofactor biosynthesis; adenosylcobalamin biosynthesis.</text>
</comment>
<dbReference type="InterPro" id="IPR004838">
    <property type="entry name" value="NHTrfase_class1_PyrdxlP-BS"/>
</dbReference>
<keyword evidence="6" id="KW-0663">Pyridoxal phosphate</keyword>
<evidence type="ECO:0000313" key="12">
    <source>
        <dbReference type="Proteomes" id="UP000003257"/>
    </source>
</evidence>
<dbReference type="CDD" id="cd00609">
    <property type="entry name" value="AAT_like"/>
    <property type="match status" value="1"/>
</dbReference>